<evidence type="ECO:0000313" key="4">
    <source>
        <dbReference type="Proteomes" id="UP000738349"/>
    </source>
</evidence>
<dbReference type="PANTHER" id="PTHR43591:SF24">
    <property type="entry name" value="2-METHOXY-6-POLYPRENYL-1,4-BENZOQUINOL METHYLASE, MITOCHONDRIAL"/>
    <property type="match status" value="1"/>
</dbReference>
<protein>
    <submittedName>
        <fullName evidence="3">S-adenosyl-L-methionine-dependent methyltransferase</fullName>
    </submittedName>
</protein>
<accession>A0A9P9IVP4</accession>
<dbReference type="EMBL" id="JAGMUV010000016">
    <property type="protein sequence ID" value="KAH7132755.1"/>
    <property type="molecule type" value="Genomic_DNA"/>
</dbReference>
<dbReference type="InterPro" id="IPR029063">
    <property type="entry name" value="SAM-dependent_MTases_sf"/>
</dbReference>
<dbReference type="CDD" id="cd02440">
    <property type="entry name" value="AdoMet_MTases"/>
    <property type="match status" value="1"/>
</dbReference>
<keyword evidence="3" id="KW-0808">Transferase</keyword>
<dbReference type="AlphaFoldDB" id="A0A9P9IVP4"/>
<evidence type="ECO:0000313" key="3">
    <source>
        <dbReference type="EMBL" id="KAH7132755.1"/>
    </source>
</evidence>
<dbReference type="GO" id="GO:0032259">
    <property type="term" value="P:methylation"/>
    <property type="evidence" value="ECO:0007669"/>
    <property type="project" value="UniProtKB-KW"/>
</dbReference>
<proteinExistence type="inferred from homology"/>
<evidence type="ECO:0000256" key="1">
    <source>
        <dbReference type="ARBA" id="ARBA00038158"/>
    </source>
</evidence>
<sequence length="317" mass="35826">MATVDADPIVAPDEDVADDGDSSLGDDTASSTDSLRSSILDYRHENGRTYHRYKEGNLQHNLFLLTFDNKLGLSPPNLPDSKIKRVLDLGTGTGIWAIDFGDEHPEAEIVGVDLSPSQPSFVPPNVQFLIDDIDEEWTYSKPFDYIHSRLMNFSVQNWSDYQHKIFHCLAPGGYVELQEVDVIMKSDDGTLTKDHTLGKWTKLLEEAAAKLGRPYEQTDKFKEIMAEVGFTDIVETRFKWPTNSWAKGKKYKALGAWSNENMNLALESLTMAPFTRGHGWSREEVHVFLVDVKRELNDPKIHAYSPICSVYGRKPEA</sequence>
<gene>
    <name evidence="3" type="ORF">EDB81DRAFT_806070</name>
</gene>
<feature type="region of interest" description="Disordered" evidence="2">
    <location>
        <begin position="1"/>
        <end position="33"/>
    </location>
</feature>
<dbReference type="GO" id="GO:0008168">
    <property type="term" value="F:methyltransferase activity"/>
    <property type="evidence" value="ECO:0007669"/>
    <property type="project" value="UniProtKB-KW"/>
</dbReference>
<feature type="compositionally biased region" description="Acidic residues" evidence="2">
    <location>
        <begin position="12"/>
        <end position="21"/>
    </location>
</feature>
<dbReference type="PANTHER" id="PTHR43591">
    <property type="entry name" value="METHYLTRANSFERASE"/>
    <property type="match status" value="1"/>
</dbReference>
<comment type="caution">
    <text evidence="3">The sequence shown here is derived from an EMBL/GenBank/DDBJ whole genome shotgun (WGS) entry which is preliminary data.</text>
</comment>
<comment type="similarity">
    <text evidence="1">Belongs to the methyltransferase superfamily. LaeA methyltransferase family.</text>
</comment>
<dbReference type="Pfam" id="PF13489">
    <property type="entry name" value="Methyltransf_23"/>
    <property type="match status" value="1"/>
</dbReference>
<organism evidence="3 4">
    <name type="scientific">Dactylonectria macrodidyma</name>
    <dbReference type="NCBI Taxonomy" id="307937"/>
    <lineage>
        <taxon>Eukaryota</taxon>
        <taxon>Fungi</taxon>
        <taxon>Dikarya</taxon>
        <taxon>Ascomycota</taxon>
        <taxon>Pezizomycotina</taxon>
        <taxon>Sordariomycetes</taxon>
        <taxon>Hypocreomycetidae</taxon>
        <taxon>Hypocreales</taxon>
        <taxon>Nectriaceae</taxon>
        <taxon>Dactylonectria</taxon>
    </lineage>
</organism>
<dbReference type="Proteomes" id="UP000738349">
    <property type="component" value="Unassembled WGS sequence"/>
</dbReference>
<name>A0A9P9IVP4_9HYPO</name>
<reference evidence="3" key="1">
    <citation type="journal article" date="2021" name="Nat. Commun.">
        <title>Genetic determinants of endophytism in the Arabidopsis root mycobiome.</title>
        <authorList>
            <person name="Mesny F."/>
            <person name="Miyauchi S."/>
            <person name="Thiergart T."/>
            <person name="Pickel B."/>
            <person name="Atanasova L."/>
            <person name="Karlsson M."/>
            <person name="Huettel B."/>
            <person name="Barry K.W."/>
            <person name="Haridas S."/>
            <person name="Chen C."/>
            <person name="Bauer D."/>
            <person name="Andreopoulos W."/>
            <person name="Pangilinan J."/>
            <person name="LaButti K."/>
            <person name="Riley R."/>
            <person name="Lipzen A."/>
            <person name="Clum A."/>
            <person name="Drula E."/>
            <person name="Henrissat B."/>
            <person name="Kohler A."/>
            <person name="Grigoriev I.V."/>
            <person name="Martin F.M."/>
            <person name="Hacquard S."/>
        </authorList>
    </citation>
    <scope>NUCLEOTIDE SEQUENCE</scope>
    <source>
        <strain evidence="3">MPI-CAGE-AT-0147</strain>
    </source>
</reference>
<keyword evidence="3" id="KW-0489">Methyltransferase</keyword>
<keyword evidence="4" id="KW-1185">Reference proteome</keyword>
<dbReference type="SUPFAM" id="SSF53335">
    <property type="entry name" value="S-adenosyl-L-methionine-dependent methyltransferases"/>
    <property type="match status" value="1"/>
</dbReference>
<dbReference type="OrthoDB" id="2013972at2759"/>
<dbReference type="Gene3D" id="3.40.50.150">
    <property type="entry name" value="Vaccinia Virus protein VP39"/>
    <property type="match status" value="1"/>
</dbReference>
<evidence type="ECO:0000256" key="2">
    <source>
        <dbReference type="SAM" id="MobiDB-lite"/>
    </source>
</evidence>